<evidence type="ECO:0000313" key="2">
    <source>
        <dbReference type="Proteomes" id="UP001369082"/>
    </source>
</evidence>
<organism evidence="1 2">
    <name type="scientific">Psychromonas aquatilis</name>
    <dbReference type="NCBI Taxonomy" id="2005072"/>
    <lineage>
        <taxon>Bacteria</taxon>
        <taxon>Pseudomonadati</taxon>
        <taxon>Pseudomonadota</taxon>
        <taxon>Gammaproteobacteria</taxon>
        <taxon>Alteromonadales</taxon>
        <taxon>Psychromonadaceae</taxon>
        <taxon>Psychromonas</taxon>
    </lineage>
</organism>
<dbReference type="RefSeq" id="WP_341598179.1">
    <property type="nucleotide sequence ID" value="NZ_JBAKAZ010000038.1"/>
</dbReference>
<sequence length="63" mass="7342">CYHGISKNRCGLLDAYIFPAQNLDHLFNIIGIILRQRLQWHKKNFLKSPFIVNVTAPHKQDPV</sequence>
<reference evidence="1 2" key="1">
    <citation type="submission" date="2024-02" db="EMBL/GenBank/DDBJ databases">
        <title>Bacteria isolated from the canopy kelp, Nereocystis luetkeana.</title>
        <authorList>
            <person name="Pfister C.A."/>
            <person name="Younker I.T."/>
            <person name="Light S.H."/>
        </authorList>
    </citation>
    <scope>NUCLEOTIDE SEQUENCE [LARGE SCALE GENOMIC DNA]</scope>
    <source>
        <strain evidence="1 2">TI.1.05</strain>
    </source>
</reference>
<dbReference type="EMBL" id="JBAKAZ010000038">
    <property type="protein sequence ID" value="MEL0630050.1"/>
    <property type="molecule type" value="Genomic_DNA"/>
</dbReference>
<protein>
    <submittedName>
        <fullName evidence="1">Uncharacterized protein</fullName>
    </submittedName>
</protein>
<accession>A0ABU9GRU6</accession>
<dbReference type="Proteomes" id="UP001369082">
    <property type="component" value="Unassembled WGS sequence"/>
</dbReference>
<proteinExistence type="predicted"/>
<feature type="non-terminal residue" evidence="1">
    <location>
        <position position="1"/>
    </location>
</feature>
<comment type="caution">
    <text evidence="1">The sequence shown here is derived from an EMBL/GenBank/DDBJ whole genome shotgun (WGS) entry which is preliminary data.</text>
</comment>
<gene>
    <name evidence="1" type="ORF">V6256_10590</name>
</gene>
<name>A0ABU9GRU6_9GAMM</name>
<evidence type="ECO:0000313" key="1">
    <source>
        <dbReference type="EMBL" id="MEL0630050.1"/>
    </source>
</evidence>
<keyword evidence="2" id="KW-1185">Reference proteome</keyword>